<protein>
    <submittedName>
        <fullName evidence="1">Uncharacterized protein</fullName>
    </submittedName>
</protein>
<reference evidence="1 2" key="1">
    <citation type="submission" date="2013-03" db="EMBL/GenBank/DDBJ databases">
        <title>The Genome Sequence of Enterococcus durans ATCC_6056 (Illumina only assembly).</title>
        <authorList>
            <consortium name="The Broad Institute Genomics Platform"/>
            <consortium name="The Broad Institute Genome Sequencing Center for Infectious Disease"/>
            <person name="Earl A."/>
            <person name="Russ C."/>
            <person name="Gilmore M."/>
            <person name="Surin D."/>
            <person name="Walker B."/>
            <person name="Young S."/>
            <person name="Zeng Q."/>
            <person name="Gargeya S."/>
            <person name="Fitzgerald M."/>
            <person name="Haas B."/>
            <person name="Abouelleil A."/>
            <person name="Allen A.W."/>
            <person name="Alvarado L."/>
            <person name="Arachchi H.M."/>
            <person name="Berlin A.M."/>
            <person name="Chapman S.B."/>
            <person name="Gainer-Dewar J."/>
            <person name="Goldberg J."/>
            <person name="Griggs A."/>
            <person name="Gujja S."/>
            <person name="Hansen M."/>
            <person name="Howarth C."/>
            <person name="Imamovic A."/>
            <person name="Ireland A."/>
            <person name="Larimer J."/>
            <person name="McCowan C."/>
            <person name="Murphy C."/>
            <person name="Pearson M."/>
            <person name="Poon T.W."/>
            <person name="Priest M."/>
            <person name="Roberts A."/>
            <person name="Saif S."/>
            <person name="Shea T."/>
            <person name="Sisk P."/>
            <person name="Sykes S."/>
            <person name="Wortman J."/>
            <person name="Nusbaum C."/>
            <person name="Birren B."/>
        </authorList>
    </citation>
    <scope>NUCLEOTIDE SEQUENCE [LARGE SCALE GENOMIC DNA]</scope>
    <source>
        <strain evidence="1 2">ATCC 6056</strain>
    </source>
</reference>
<keyword evidence="2" id="KW-1185">Reference proteome</keyword>
<sequence>SSYEFVSQINSKGFQGVFSIFFYTKKDVGEVYQHQKV</sequence>
<dbReference type="Proteomes" id="UP000014210">
    <property type="component" value="Unassembled WGS sequence"/>
</dbReference>
<name>A0ABP2UX76_9ENTE</name>
<comment type="caution">
    <text evidence="1">The sequence shown here is derived from an EMBL/GenBank/DDBJ whole genome shotgun (WGS) entry which is preliminary data.</text>
</comment>
<evidence type="ECO:0000313" key="2">
    <source>
        <dbReference type="Proteomes" id="UP000014210"/>
    </source>
</evidence>
<accession>A0ABP2UX76</accession>
<dbReference type="EMBL" id="AHYU01000038">
    <property type="protein sequence ID" value="EOT31541.1"/>
    <property type="molecule type" value="Genomic_DNA"/>
</dbReference>
<organism evidence="1 2">
    <name type="scientific">Enterococcus durans ATCC 6056</name>
    <dbReference type="NCBI Taxonomy" id="1140001"/>
    <lineage>
        <taxon>Bacteria</taxon>
        <taxon>Bacillati</taxon>
        <taxon>Bacillota</taxon>
        <taxon>Bacilli</taxon>
        <taxon>Lactobacillales</taxon>
        <taxon>Enterococcaceae</taxon>
        <taxon>Enterococcus</taxon>
    </lineage>
</organism>
<feature type="non-terminal residue" evidence="1">
    <location>
        <position position="1"/>
    </location>
</feature>
<gene>
    <name evidence="1" type="ORF">OMS_02054</name>
</gene>
<evidence type="ECO:0000313" key="1">
    <source>
        <dbReference type="EMBL" id="EOT31541.1"/>
    </source>
</evidence>
<proteinExistence type="predicted"/>